<dbReference type="Proteomes" id="UP000284021">
    <property type="component" value="Unassembled WGS sequence"/>
</dbReference>
<comment type="caution">
    <text evidence="2">The sequence shown here is derived from an EMBL/GenBank/DDBJ whole genome shotgun (WGS) entry which is preliminary data.</text>
</comment>
<proteinExistence type="predicted"/>
<evidence type="ECO:0000256" key="1">
    <source>
        <dbReference type="SAM" id="MobiDB-lite"/>
    </source>
</evidence>
<accession>A0A418X990</accession>
<feature type="region of interest" description="Disordered" evidence="1">
    <location>
        <begin position="39"/>
        <end position="71"/>
    </location>
</feature>
<evidence type="ECO:0000313" key="3">
    <source>
        <dbReference type="Proteomes" id="UP000284021"/>
    </source>
</evidence>
<sequence>MLFGLRIDVVAALRRIAPVHRDSPILVLPQHGGQAMHTIATSSHQPWNKGKLVGQKARNRPGIPSGLTPPR</sequence>
<keyword evidence="3" id="KW-1185">Reference proteome</keyword>
<evidence type="ECO:0000313" key="2">
    <source>
        <dbReference type="EMBL" id="RJG09047.1"/>
    </source>
</evidence>
<protein>
    <submittedName>
        <fullName evidence="2">Uncharacterized protein</fullName>
    </submittedName>
</protein>
<organism evidence="2 3">
    <name type="scientific">Pseudomonas cavernicola</name>
    <dbReference type="NCBI Taxonomy" id="2320866"/>
    <lineage>
        <taxon>Bacteria</taxon>
        <taxon>Pseudomonadati</taxon>
        <taxon>Pseudomonadota</taxon>
        <taxon>Gammaproteobacteria</taxon>
        <taxon>Pseudomonadales</taxon>
        <taxon>Pseudomonadaceae</taxon>
        <taxon>Pseudomonas</taxon>
    </lineage>
</organism>
<reference evidence="2 3" key="1">
    <citation type="submission" date="2018-09" db="EMBL/GenBank/DDBJ databases">
        <authorList>
            <person name="Zhu H."/>
        </authorList>
    </citation>
    <scope>NUCLEOTIDE SEQUENCE [LARGE SCALE GENOMIC DNA]</scope>
    <source>
        <strain evidence="2 3">K1S02-6</strain>
    </source>
</reference>
<dbReference type="AlphaFoldDB" id="A0A418X990"/>
<name>A0A418X990_9PSED</name>
<dbReference type="EMBL" id="QYUR01000008">
    <property type="protein sequence ID" value="RJG09047.1"/>
    <property type="molecule type" value="Genomic_DNA"/>
</dbReference>
<gene>
    <name evidence="2" type="ORF">D3879_24860</name>
</gene>